<evidence type="ECO:0000256" key="10">
    <source>
        <dbReference type="HAMAP-Rule" id="MF_00185"/>
    </source>
</evidence>
<dbReference type="Proteomes" id="UP000253919">
    <property type="component" value="Unassembled WGS sequence"/>
</dbReference>
<evidence type="ECO:0000256" key="3">
    <source>
        <dbReference type="ARBA" id="ARBA00005842"/>
    </source>
</evidence>
<feature type="site" description="Interaction with substrate tRNA" evidence="10">
    <location>
        <position position="109"/>
    </location>
</feature>
<evidence type="ECO:0000256" key="7">
    <source>
        <dbReference type="ARBA" id="ARBA00022840"/>
    </source>
</evidence>
<reference evidence="12 13" key="1">
    <citation type="submission" date="2018-04" db="EMBL/GenBank/DDBJ databases">
        <title>Adhaeribacter sp. HMF7616 genome sequencing and assembly.</title>
        <authorList>
            <person name="Kang H."/>
            <person name="Kang J."/>
            <person name="Cha I."/>
            <person name="Kim H."/>
            <person name="Joh K."/>
        </authorList>
    </citation>
    <scope>NUCLEOTIDE SEQUENCE [LARGE SCALE GENOMIC DNA]</scope>
    <source>
        <strain evidence="12 13">HMF7616</strain>
    </source>
</reference>
<sequence>MGSETKKIKKNALIVLVGPTAVGKTELSIRLAQHYQTVIVSADSRQFYREMTIGTAKPTPAEMQGVPHYFINSHTITQEYNAGTYEQDVLRLLNQLFLEHTCVILTGGSGLYVRAVLEGMDEMPEVPAAIREKLNLQKQEQGLEALLQQLQQLDPVYYNQVDRANAQRVIRALEVTLATNQPYSTFRKKQAIERPFQILRIGLNRERSELYHRIDRRIDHMLEAGLLPEVKQLEPYKAHNALQTVGYQELFAYLEGKYDWEEAVRLLKRNSRRYAKRQLTWFTKNNDFTWFHPQEWEALLQFIEQRMS</sequence>
<comment type="similarity">
    <text evidence="3 10">Belongs to the IPP transferase family.</text>
</comment>
<evidence type="ECO:0000256" key="8">
    <source>
        <dbReference type="ARBA" id="ARBA00022842"/>
    </source>
</evidence>
<dbReference type="HAMAP" id="MF_00185">
    <property type="entry name" value="IPP_trans"/>
    <property type="match status" value="1"/>
</dbReference>
<gene>
    <name evidence="10" type="primary">miaA</name>
    <name evidence="12" type="ORF">AHMF7616_02789</name>
</gene>
<dbReference type="Pfam" id="PF01715">
    <property type="entry name" value="IPPT"/>
    <property type="match status" value="1"/>
</dbReference>
<dbReference type="EC" id="2.5.1.75" evidence="10"/>
<dbReference type="GO" id="GO:0006400">
    <property type="term" value="P:tRNA modification"/>
    <property type="evidence" value="ECO:0007669"/>
    <property type="project" value="TreeGrafter"/>
</dbReference>
<feature type="domain" description="Guanylate kinase-like" evidence="11">
    <location>
        <begin position="11"/>
        <end position="112"/>
    </location>
</feature>
<comment type="catalytic activity">
    <reaction evidence="9 10">
        <text>adenosine(37) in tRNA + dimethylallyl diphosphate = N(6)-dimethylallyladenosine(37) in tRNA + diphosphate</text>
        <dbReference type="Rhea" id="RHEA:26482"/>
        <dbReference type="Rhea" id="RHEA-COMP:10162"/>
        <dbReference type="Rhea" id="RHEA-COMP:10375"/>
        <dbReference type="ChEBI" id="CHEBI:33019"/>
        <dbReference type="ChEBI" id="CHEBI:57623"/>
        <dbReference type="ChEBI" id="CHEBI:74411"/>
        <dbReference type="ChEBI" id="CHEBI:74415"/>
        <dbReference type="EC" id="2.5.1.75"/>
    </reaction>
</comment>
<keyword evidence="8 10" id="KW-0460">Magnesium</keyword>
<evidence type="ECO:0000313" key="13">
    <source>
        <dbReference type="Proteomes" id="UP000253919"/>
    </source>
</evidence>
<accession>A0A369QPN9</accession>
<organism evidence="12 13">
    <name type="scientific">Adhaeribacter pallidiroseus</name>
    <dbReference type="NCBI Taxonomy" id="2072847"/>
    <lineage>
        <taxon>Bacteria</taxon>
        <taxon>Pseudomonadati</taxon>
        <taxon>Bacteroidota</taxon>
        <taxon>Cytophagia</taxon>
        <taxon>Cytophagales</taxon>
        <taxon>Hymenobacteraceae</taxon>
        <taxon>Adhaeribacter</taxon>
    </lineage>
</organism>
<dbReference type="GO" id="GO:0005524">
    <property type="term" value="F:ATP binding"/>
    <property type="evidence" value="ECO:0007669"/>
    <property type="project" value="UniProtKB-UniRule"/>
</dbReference>
<dbReference type="AlphaFoldDB" id="A0A369QPN9"/>
<dbReference type="NCBIfam" id="TIGR00174">
    <property type="entry name" value="miaA"/>
    <property type="match status" value="1"/>
</dbReference>
<comment type="cofactor">
    <cofactor evidence="1 10">
        <name>Mg(2+)</name>
        <dbReference type="ChEBI" id="CHEBI:18420"/>
    </cofactor>
</comment>
<evidence type="ECO:0000313" key="12">
    <source>
        <dbReference type="EMBL" id="RDC64178.1"/>
    </source>
</evidence>
<keyword evidence="13" id="KW-1185">Reference proteome</keyword>
<keyword evidence="6 10" id="KW-0547">Nucleotide-binding</keyword>
<protein>
    <recommendedName>
        <fullName evidence="10">tRNA dimethylallyltransferase</fullName>
        <ecNumber evidence="10">2.5.1.75</ecNumber>
    </recommendedName>
    <alternativeName>
        <fullName evidence="10">Dimethylallyl diphosphate:tRNA dimethylallyltransferase</fullName>
        <shortName evidence="10">DMAPP:tRNA dimethylallyltransferase</shortName>
        <shortName evidence="10">DMATase</shortName>
    </alternativeName>
    <alternativeName>
        <fullName evidence="10">Isopentenyl-diphosphate:tRNA isopentenyltransferase</fullName>
        <shortName evidence="10">IPP transferase</shortName>
        <shortName evidence="10">IPPT</shortName>
        <shortName evidence="10">IPTase</shortName>
    </alternativeName>
</protein>
<dbReference type="GO" id="GO:0052381">
    <property type="term" value="F:tRNA dimethylallyltransferase activity"/>
    <property type="evidence" value="ECO:0007669"/>
    <property type="project" value="UniProtKB-UniRule"/>
</dbReference>
<keyword evidence="5 10" id="KW-0819">tRNA processing</keyword>
<name>A0A369QPN9_9BACT</name>
<dbReference type="RefSeq" id="WP_115373372.1">
    <property type="nucleotide sequence ID" value="NZ_QASA01000001.1"/>
</dbReference>
<evidence type="ECO:0000259" key="11">
    <source>
        <dbReference type="PROSITE" id="PS50052"/>
    </source>
</evidence>
<dbReference type="InterPro" id="IPR027417">
    <property type="entry name" value="P-loop_NTPase"/>
</dbReference>
<dbReference type="InterPro" id="IPR018022">
    <property type="entry name" value="IPT"/>
</dbReference>
<evidence type="ECO:0000256" key="9">
    <source>
        <dbReference type="ARBA" id="ARBA00049563"/>
    </source>
</evidence>
<evidence type="ECO:0000256" key="6">
    <source>
        <dbReference type="ARBA" id="ARBA00022741"/>
    </source>
</evidence>
<dbReference type="SUPFAM" id="SSF52540">
    <property type="entry name" value="P-loop containing nucleoside triphosphate hydrolases"/>
    <property type="match status" value="2"/>
</dbReference>
<dbReference type="EMBL" id="QASA01000001">
    <property type="protein sequence ID" value="RDC64178.1"/>
    <property type="molecule type" value="Genomic_DNA"/>
</dbReference>
<feature type="site" description="Interaction with substrate tRNA" evidence="10">
    <location>
        <position position="131"/>
    </location>
</feature>
<evidence type="ECO:0000256" key="1">
    <source>
        <dbReference type="ARBA" id="ARBA00001946"/>
    </source>
</evidence>
<dbReference type="PANTHER" id="PTHR11088">
    <property type="entry name" value="TRNA DIMETHYLALLYLTRANSFERASE"/>
    <property type="match status" value="1"/>
</dbReference>
<dbReference type="Gene3D" id="1.10.20.140">
    <property type="match status" value="1"/>
</dbReference>
<keyword evidence="4 10" id="KW-0808">Transferase</keyword>
<dbReference type="InterPro" id="IPR039657">
    <property type="entry name" value="Dimethylallyltransferase"/>
</dbReference>
<proteinExistence type="inferred from homology"/>
<feature type="binding site" evidence="10">
    <location>
        <begin position="18"/>
        <end position="25"/>
    </location>
    <ligand>
        <name>ATP</name>
        <dbReference type="ChEBI" id="CHEBI:30616"/>
    </ligand>
</feature>
<feature type="region of interest" description="Interaction with substrate tRNA" evidence="10">
    <location>
        <begin position="43"/>
        <end position="46"/>
    </location>
</feature>
<comment type="caution">
    <text evidence="10">Lacks conserved residue(s) required for the propagation of feature annotation.</text>
</comment>
<evidence type="ECO:0000256" key="2">
    <source>
        <dbReference type="ARBA" id="ARBA00003213"/>
    </source>
</evidence>
<comment type="caution">
    <text evidence="12">The sequence shown here is derived from an EMBL/GenBank/DDBJ whole genome shotgun (WGS) entry which is preliminary data.</text>
</comment>
<feature type="binding site" evidence="10">
    <location>
        <begin position="20"/>
        <end position="25"/>
    </location>
    <ligand>
        <name>substrate</name>
    </ligand>
</feature>
<dbReference type="PROSITE" id="PS50052">
    <property type="entry name" value="GUANYLATE_KINASE_2"/>
    <property type="match status" value="1"/>
</dbReference>
<dbReference type="InterPro" id="IPR008144">
    <property type="entry name" value="Guanylate_kin-like_dom"/>
</dbReference>
<dbReference type="PANTHER" id="PTHR11088:SF60">
    <property type="entry name" value="TRNA DIMETHYLALLYLTRANSFERASE"/>
    <property type="match status" value="1"/>
</dbReference>
<dbReference type="Gene3D" id="3.40.50.300">
    <property type="entry name" value="P-loop containing nucleotide triphosphate hydrolases"/>
    <property type="match status" value="1"/>
</dbReference>
<evidence type="ECO:0000256" key="4">
    <source>
        <dbReference type="ARBA" id="ARBA00022679"/>
    </source>
</evidence>
<comment type="function">
    <text evidence="2 10">Catalyzes the transfer of a dimethylallyl group onto the adenine at position 37 in tRNAs that read codons beginning with uridine, leading to the formation of N6-(dimethylallyl)adenosine (i(6)A).</text>
</comment>
<evidence type="ECO:0000256" key="5">
    <source>
        <dbReference type="ARBA" id="ARBA00022694"/>
    </source>
</evidence>
<feature type="region of interest" description="Interaction with substrate tRNA" evidence="10">
    <location>
        <begin position="167"/>
        <end position="171"/>
    </location>
</feature>
<keyword evidence="7 10" id="KW-0067">ATP-binding</keyword>
<dbReference type="OrthoDB" id="9776390at2"/>
<comment type="subunit">
    <text evidence="10">Monomer.</text>
</comment>